<dbReference type="STRING" id="747676.F4R8L7"/>
<dbReference type="GeneID" id="18936263"/>
<dbReference type="SMART" id="SM00271">
    <property type="entry name" value="DnaJ"/>
    <property type="match status" value="1"/>
</dbReference>
<dbReference type="HOGENOM" id="CLU_056773_0_0_1"/>
<evidence type="ECO:0000259" key="1">
    <source>
        <dbReference type="PROSITE" id="PS50076"/>
    </source>
</evidence>
<dbReference type="RefSeq" id="XP_007405642.1">
    <property type="nucleotide sequence ID" value="XM_007405580.1"/>
</dbReference>
<dbReference type="InterPro" id="IPR036869">
    <property type="entry name" value="J_dom_sf"/>
</dbReference>
<dbReference type="Gene3D" id="1.10.287.110">
    <property type="entry name" value="DnaJ domain"/>
    <property type="match status" value="1"/>
</dbReference>
<dbReference type="PROSITE" id="PS50076">
    <property type="entry name" value="DNAJ_2"/>
    <property type="match status" value="1"/>
</dbReference>
<dbReference type="Pfam" id="PF00226">
    <property type="entry name" value="DnaJ"/>
    <property type="match status" value="1"/>
</dbReference>
<protein>
    <recommendedName>
        <fullName evidence="1">J domain-containing protein</fullName>
    </recommendedName>
</protein>
<dbReference type="CDD" id="cd06257">
    <property type="entry name" value="DnaJ"/>
    <property type="match status" value="1"/>
</dbReference>
<dbReference type="PANTHER" id="PTHR44825:SF1">
    <property type="entry name" value="DNAJ HOMOLOG SUBFAMILY C MEMBER 4"/>
    <property type="match status" value="1"/>
</dbReference>
<sequence>MLSQNIPPDNDARRPIRRKFDSLNVAEVEAQDVEVVGGEFTANKSYRYLHIKSRIRDMQSGSNFRSAQCEEASEAFERGDYAAAARIYQELLNSCELESSAKNGFQNNATVQMCLQLTECYLQLQCLHEAEMILGHLWRPNGKFTIGATHPLFFQTSLLYARLQAQFEGCSGAKDKETNNRGEQHPAEALELFYMYGYEYVKKGLSEQAAGVFRQGLKYLDQFTMLPEERTKEVAVRIHLALSETCIAMDRIEEASKLLEEVWLPGKPLSIEQHHKNFLWLAKLHAQVRSPGVYHPNIAEPLNSRLSFYQRLGVTHTATKQEIRKGYLEWSRWFHPDRGGDTGVMQQLLEAYQTLAHEGKRSKYNESLKHESTRTVI</sequence>
<reference evidence="3" key="1">
    <citation type="journal article" date="2011" name="Proc. Natl. Acad. Sci. U.S.A.">
        <title>Obligate biotrophy features unraveled by the genomic analysis of rust fungi.</title>
        <authorList>
            <person name="Duplessis S."/>
            <person name="Cuomo C.A."/>
            <person name="Lin Y.-C."/>
            <person name="Aerts A."/>
            <person name="Tisserant E."/>
            <person name="Veneault-Fourrey C."/>
            <person name="Joly D.L."/>
            <person name="Hacquard S."/>
            <person name="Amselem J."/>
            <person name="Cantarel B.L."/>
            <person name="Chiu R."/>
            <person name="Coutinho P.M."/>
            <person name="Feau N."/>
            <person name="Field M."/>
            <person name="Frey P."/>
            <person name="Gelhaye E."/>
            <person name="Goldberg J."/>
            <person name="Grabherr M.G."/>
            <person name="Kodira C.D."/>
            <person name="Kohler A."/>
            <person name="Kuees U."/>
            <person name="Lindquist E.A."/>
            <person name="Lucas S.M."/>
            <person name="Mago R."/>
            <person name="Mauceli E."/>
            <person name="Morin E."/>
            <person name="Murat C."/>
            <person name="Pangilinan J.L."/>
            <person name="Park R."/>
            <person name="Pearson M."/>
            <person name="Quesneville H."/>
            <person name="Rouhier N."/>
            <person name="Sakthikumar S."/>
            <person name="Salamov A.A."/>
            <person name="Schmutz J."/>
            <person name="Selles B."/>
            <person name="Shapiro H."/>
            <person name="Tanguay P."/>
            <person name="Tuskan G.A."/>
            <person name="Henrissat B."/>
            <person name="Van de Peer Y."/>
            <person name="Rouze P."/>
            <person name="Ellis J.G."/>
            <person name="Dodds P.N."/>
            <person name="Schein J.E."/>
            <person name="Zhong S."/>
            <person name="Hamelin R.C."/>
            <person name="Grigoriev I.V."/>
            <person name="Szabo L.J."/>
            <person name="Martin F."/>
        </authorList>
    </citation>
    <scope>NUCLEOTIDE SEQUENCE [LARGE SCALE GENOMIC DNA]</scope>
    <source>
        <strain evidence="3">98AG31 / pathotype 3-4-7</strain>
    </source>
</reference>
<dbReference type="InterPro" id="IPR011990">
    <property type="entry name" value="TPR-like_helical_dom_sf"/>
</dbReference>
<dbReference type="PANTHER" id="PTHR44825">
    <property type="match status" value="1"/>
</dbReference>
<gene>
    <name evidence="2" type="ORF">MELLADRAFT_92480</name>
</gene>
<dbReference type="VEuPathDB" id="FungiDB:MELLADRAFT_92480"/>
<dbReference type="AlphaFoldDB" id="F4R8L7"/>
<dbReference type="InterPro" id="IPR001623">
    <property type="entry name" value="DnaJ_domain"/>
</dbReference>
<dbReference type="EMBL" id="GL883093">
    <property type="protein sequence ID" value="EGG11040.1"/>
    <property type="molecule type" value="Genomic_DNA"/>
</dbReference>
<accession>F4R8L7</accession>
<dbReference type="SUPFAM" id="SSF48452">
    <property type="entry name" value="TPR-like"/>
    <property type="match status" value="1"/>
</dbReference>
<feature type="domain" description="J" evidence="1">
    <location>
        <begin position="307"/>
        <end position="368"/>
    </location>
</feature>
<dbReference type="SUPFAM" id="SSF46565">
    <property type="entry name" value="Chaperone J-domain"/>
    <property type="match status" value="1"/>
</dbReference>
<dbReference type="InParanoid" id="F4R8L7"/>
<name>F4R8L7_MELLP</name>
<dbReference type="Proteomes" id="UP000001072">
    <property type="component" value="Unassembled WGS sequence"/>
</dbReference>
<keyword evidence="3" id="KW-1185">Reference proteome</keyword>
<dbReference type="InterPro" id="IPR052763">
    <property type="entry name" value="DnaJ_C4"/>
</dbReference>
<evidence type="ECO:0000313" key="2">
    <source>
        <dbReference type="EMBL" id="EGG11040.1"/>
    </source>
</evidence>
<proteinExistence type="predicted"/>
<dbReference type="KEGG" id="mlr:MELLADRAFT_92480"/>
<evidence type="ECO:0000313" key="3">
    <source>
        <dbReference type="Proteomes" id="UP000001072"/>
    </source>
</evidence>
<organism evidence="3">
    <name type="scientific">Melampsora larici-populina (strain 98AG31 / pathotype 3-4-7)</name>
    <name type="common">Poplar leaf rust fungus</name>
    <dbReference type="NCBI Taxonomy" id="747676"/>
    <lineage>
        <taxon>Eukaryota</taxon>
        <taxon>Fungi</taxon>
        <taxon>Dikarya</taxon>
        <taxon>Basidiomycota</taxon>
        <taxon>Pucciniomycotina</taxon>
        <taxon>Pucciniomycetes</taxon>
        <taxon>Pucciniales</taxon>
        <taxon>Melampsoraceae</taxon>
        <taxon>Melampsora</taxon>
    </lineage>
</organism>
<dbReference type="OrthoDB" id="10250354at2759"/>